<feature type="signal peptide" evidence="1">
    <location>
        <begin position="1"/>
        <end position="33"/>
    </location>
</feature>
<dbReference type="SUPFAM" id="SSF53649">
    <property type="entry name" value="Alkaline phosphatase-like"/>
    <property type="match status" value="1"/>
</dbReference>
<dbReference type="InterPro" id="IPR006311">
    <property type="entry name" value="TAT_signal"/>
</dbReference>
<dbReference type="PANTHER" id="PTHR43737">
    <property type="entry name" value="BLL7424 PROTEIN"/>
    <property type="match status" value="1"/>
</dbReference>
<reference evidence="4" key="1">
    <citation type="submission" date="2016-06" db="EMBL/GenBank/DDBJ databases">
        <authorList>
            <person name="Rodrigo-Torres L."/>
            <person name="Arahal R.D."/>
            <person name="Lucena T."/>
        </authorList>
    </citation>
    <scope>NUCLEOTIDE SEQUENCE [LARGE SCALE GENOMIC DNA]</scope>
    <source>
        <strain evidence="4">CECT8203</strain>
    </source>
</reference>
<dbReference type="InterPro" id="IPR000421">
    <property type="entry name" value="FA58C"/>
</dbReference>
<gene>
    <name evidence="3" type="ORF">VTH8203_02435</name>
</gene>
<organism evidence="3 4">
    <name type="scientific">Vibrio thalassae</name>
    <dbReference type="NCBI Taxonomy" id="1243014"/>
    <lineage>
        <taxon>Bacteria</taxon>
        <taxon>Pseudomonadati</taxon>
        <taxon>Pseudomonadota</taxon>
        <taxon>Gammaproteobacteria</taxon>
        <taxon>Vibrionales</taxon>
        <taxon>Vibrionaceae</taxon>
        <taxon>Vibrio</taxon>
    </lineage>
</organism>
<keyword evidence="4" id="KW-1185">Reference proteome</keyword>
<dbReference type="AlphaFoldDB" id="A0A240EJD5"/>
<feature type="chain" id="PRO_5013031956" evidence="1">
    <location>
        <begin position="34"/>
        <end position="588"/>
    </location>
</feature>
<evidence type="ECO:0000256" key="1">
    <source>
        <dbReference type="SAM" id="SignalP"/>
    </source>
</evidence>
<evidence type="ECO:0000259" key="2">
    <source>
        <dbReference type="Pfam" id="PF00754"/>
    </source>
</evidence>
<dbReference type="Pfam" id="PF00754">
    <property type="entry name" value="F5_F8_type_C"/>
    <property type="match status" value="1"/>
</dbReference>
<dbReference type="InterPro" id="IPR010869">
    <property type="entry name" value="DUF1501"/>
</dbReference>
<keyword evidence="1" id="KW-0732">Signal</keyword>
<protein>
    <submittedName>
        <fullName evidence="3">F5/8 type C domain protein</fullName>
    </submittedName>
</protein>
<dbReference type="Proteomes" id="UP000219336">
    <property type="component" value="Unassembled WGS sequence"/>
</dbReference>
<dbReference type="PROSITE" id="PS51318">
    <property type="entry name" value="TAT"/>
    <property type="match status" value="1"/>
</dbReference>
<dbReference type="InterPro" id="IPR008979">
    <property type="entry name" value="Galactose-bd-like_sf"/>
</dbReference>
<feature type="domain" description="F5/8 type C" evidence="2">
    <location>
        <begin position="462"/>
        <end position="565"/>
    </location>
</feature>
<name>A0A240EJD5_9VIBR</name>
<dbReference type="EMBL" id="OANU01000034">
    <property type="protein sequence ID" value="SNX48798.1"/>
    <property type="molecule type" value="Genomic_DNA"/>
</dbReference>
<dbReference type="OrthoDB" id="9779968at2"/>
<accession>A0A240EJD5</accession>
<dbReference type="InterPro" id="IPR017850">
    <property type="entry name" value="Alkaline_phosphatase_core_sf"/>
</dbReference>
<dbReference type="PANTHER" id="PTHR43737:SF1">
    <property type="entry name" value="DUF1501 DOMAIN-CONTAINING PROTEIN"/>
    <property type="match status" value="1"/>
</dbReference>
<evidence type="ECO:0000313" key="3">
    <source>
        <dbReference type="EMBL" id="SNX48798.1"/>
    </source>
</evidence>
<dbReference type="SUPFAM" id="SSF49785">
    <property type="entry name" value="Galactose-binding domain-like"/>
    <property type="match status" value="1"/>
</dbReference>
<dbReference type="Gene3D" id="2.60.120.260">
    <property type="entry name" value="Galactose-binding domain-like"/>
    <property type="match status" value="1"/>
</dbReference>
<dbReference type="RefSeq" id="WP_096993933.1">
    <property type="nucleotide sequence ID" value="NZ_JBHSII010000011.1"/>
</dbReference>
<dbReference type="Pfam" id="PF07394">
    <property type="entry name" value="DUF1501"/>
    <property type="match status" value="1"/>
</dbReference>
<proteinExistence type="predicted"/>
<evidence type="ECO:0000313" key="4">
    <source>
        <dbReference type="Proteomes" id="UP000219336"/>
    </source>
</evidence>
<sequence length="588" mass="64389">MKLTRRNFIKSTLYSSAATSIPLTLSLPSSALANEGNDYKALVCLFLYGGNDSFNMLVPTGGENLNNYRDSRPDIQLWEHEVSQIGHVLDDNQQSLALNAAMPQISSLFEAKVATSIVNVGSLIEPTTKENYNSVKRSPNLGAHNKQQLAWQRSWETSHYHPYGWAGMMMDLLATGAESISPNLSFSGNELMNGSGVQDLRVSSSGIRAMSSLSVNSVNNNITKLLADNNASEFGKAYLQSFQDILDFQDTLGDLLDQYPEDPSIPSSYLGSQFKMVKRLIQSSGGLNQARQVFFVSLGGFDNHSNQRGKHDGLLTTIDDAVSAFYASLEADGLQDSVVTFTMSDFGRTIQNNSNRGTDHGWGSNQLVIGGNVKGGKAYGRYPEFVKDGPDAIGNKFIPTTSSEQYAATLCRWFGLSESGVDYIFPTLSPDKENHFPSRYLGFLGQDLTESENLTIAGVAASVTRVDHTPEMAVDGDPTTKWTAKGEGIHFDITLSEISSLDVLRFSQAKGDVRQYFMDISVSSDGVQFTKLMSYQTPGDTTGYVDVELGGQQARTLRITCNGNNDPVNSKLLKWNNFQEIEVWGKPV</sequence>